<proteinExistence type="predicted"/>
<name>A0A8H7VRG1_9FUNG</name>
<sequence>MLGPDPNKELLKDSTRLAAFLQECLLLGSLRGFKHFDTFVRGREELVLFVYSDNMKECLSALMPLPILETYYSSKQVSKWNIPELISPLDTDLRQEKERTVFLVAGYAKYRCPYVWLRSHQDQLILSQPDQTEVDDNPLQLAKTTEWKNKNVALWEIVSEILSMTANCSNPFELDFVFIDNLPLEEAVLLTGSLLEFLETVWVQADPNITFSDKMYQDIQILQSRHVDNMYKYTLKTTTTTKEL</sequence>
<dbReference type="PANTHER" id="PTHR47915">
    <property type="entry name" value="SI:DKEY-19B23.7"/>
    <property type="match status" value="1"/>
</dbReference>
<dbReference type="AlphaFoldDB" id="A0A8H7VRG1"/>
<comment type="caution">
    <text evidence="2">The sequence shown here is derived from an EMBL/GenBank/DDBJ whole genome shotgun (WGS) entry which is preliminary data.</text>
</comment>
<evidence type="ECO:0000313" key="2">
    <source>
        <dbReference type="EMBL" id="KAG2230345.1"/>
    </source>
</evidence>
<evidence type="ECO:0000313" key="3">
    <source>
        <dbReference type="Proteomes" id="UP000613177"/>
    </source>
</evidence>
<reference evidence="2" key="1">
    <citation type="submission" date="2021-01" db="EMBL/GenBank/DDBJ databases">
        <title>Metabolic potential, ecology and presence of endohyphal bacteria is reflected in genomic diversity of Mucoromycotina.</title>
        <authorList>
            <person name="Muszewska A."/>
            <person name="Okrasinska A."/>
            <person name="Steczkiewicz K."/>
            <person name="Drgas O."/>
            <person name="Orlowska M."/>
            <person name="Perlinska-Lenart U."/>
            <person name="Aleksandrzak-Piekarczyk T."/>
            <person name="Szatraj K."/>
            <person name="Zielenkiewicz U."/>
            <person name="Pilsyk S."/>
            <person name="Malc E."/>
            <person name="Mieczkowski P."/>
            <person name="Kruszewska J.S."/>
            <person name="Biernat P."/>
            <person name="Pawlowska J."/>
        </authorList>
    </citation>
    <scope>NUCLEOTIDE SEQUENCE</scope>
    <source>
        <strain evidence="2">WA0000018081</strain>
    </source>
</reference>
<dbReference type="EMBL" id="JAEPRE010000207">
    <property type="protein sequence ID" value="KAG2230345.1"/>
    <property type="molecule type" value="Genomic_DNA"/>
</dbReference>
<dbReference type="Proteomes" id="UP000613177">
    <property type="component" value="Unassembled WGS sequence"/>
</dbReference>
<dbReference type="InterPro" id="IPR057208">
    <property type="entry name" value="DUF7886"/>
</dbReference>
<accession>A0A8H7VRG1</accession>
<gene>
    <name evidence="2" type="ORF">INT48_002798</name>
</gene>
<dbReference type="OrthoDB" id="239865at2759"/>
<dbReference type="Pfam" id="PF25377">
    <property type="entry name" value="DUF7886"/>
    <property type="match status" value="1"/>
</dbReference>
<keyword evidence="3" id="KW-1185">Reference proteome</keyword>
<dbReference type="PANTHER" id="PTHR47915:SF1">
    <property type="entry name" value="SI:DKEY-19B23.7"/>
    <property type="match status" value="1"/>
</dbReference>
<evidence type="ECO:0000259" key="1">
    <source>
        <dbReference type="Pfam" id="PF25377"/>
    </source>
</evidence>
<protein>
    <recommendedName>
        <fullName evidence="1">DUF7886 domain-containing protein</fullName>
    </recommendedName>
</protein>
<organism evidence="2 3">
    <name type="scientific">Thamnidium elegans</name>
    <dbReference type="NCBI Taxonomy" id="101142"/>
    <lineage>
        <taxon>Eukaryota</taxon>
        <taxon>Fungi</taxon>
        <taxon>Fungi incertae sedis</taxon>
        <taxon>Mucoromycota</taxon>
        <taxon>Mucoromycotina</taxon>
        <taxon>Mucoromycetes</taxon>
        <taxon>Mucorales</taxon>
        <taxon>Mucorineae</taxon>
        <taxon>Mucoraceae</taxon>
        <taxon>Thamnidium</taxon>
    </lineage>
</organism>
<feature type="domain" description="DUF7886" evidence="1">
    <location>
        <begin position="87"/>
        <end position="227"/>
    </location>
</feature>